<dbReference type="EMBL" id="ACPB03016351">
    <property type="status" value="NOT_ANNOTATED_CDS"/>
    <property type="molecule type" value="Genomic_DNA"/>
</dbReference>
<name>T1HB57_RHOPR</name>
<dbReference type="Proteomes" id="UP000015103">
    <property type="component" value="Unassembled WGS sequence"/>
</dbReference>
<dbReference type="InParanoid" id="T1HB57"/>
<sequence>MVYEEEMPLAVQHKWSNSAVSLAYADDVDIIGRSFQDMEGAFLNLVRVIGKVGLQINAAKTKYLRSEEPADHPAHVNTWKIFSNISLPTLTVTKSNNNLYHVVNKVKDILHFVYDRVHSIS</sequence>
<protein>
    <recommendedName>
        <fullName evidence="3">Reverse transcriptase domain-containing protein</fullName>
    </recommendedName>
</protein>
<dbReference type="EnsemblMetazoa" id="RPRC001263-RA">
    <property type="protein sequence ID" value="RPRC001263-PA"/>
    <property type="gene ID" value="RPRC001263"/>
</dbReference>
<evidence type="ECO:0008006" key="3">
    <source>
        <dbReference type="Google" id="ProtNLM"/>
    </source>
</evidence>
<dbReference type="AlphaFoldDB" id="T1HB57"/>
<proteinExistence type="predicted"/>
<evidence type="ECO:0000313" key="2">
    <source>
        <dbReference type="Proteomes" id="UP000015103"/>
    </source>
</evidence>
<dbReference type="HOGENOM" id="CLU_2040941_0_0_1"/>
<reference evidence="1" key="1">
    <citation type="submission" date="2015-05" db="UniProtKB">
        <authorList>
            <consortium name="EnsemblMetazoa"/>
        </authorList>
    </citation>
    <scope>IDENTIFICATION</scope>
</reference>
<evidence type="ECO:0000313" key="1">
    <source>
        <dbReference type="EnsemblMetazoa" id="RPRC001263-PA"/>
    </source>
</evidence>
<accession>T1HB57</accession>
<keyword evidence="2" id="KW-1185">Reference proteome</keyword>
<dbReference type="EMBL" id="ACPB03016350">
    <property type="status" value="NOT_ANNOTATED_CDS"/>
    <property type="molecule type" value="Genomic_DNA"/>
</dbReference>
<organism evidence="1 2">
    <name type="scientific">Rhodnius prolixus</name>
    <name type="common">Triatomid bug</name>
    <dbReference type="NCBI Taxonomy" id="13249"/>
    <lineage>
        <taxon>Eukaryota</taxon>
        <taxon>Metazoa</taxon>
        <taxon>Ecdysozoa</taxon>
        <taxon>Arthropoda</taxon>
        <taxon>Hexapoda</taxon>
        <taxon>Insecta</taxon>
        <taxon>Pterygota</taxon>
        <taxon>Neoptera</taxon>
        <taxon>Paraneoptera</taxon>
        <taxon>Hemiptera</taxon>
        <taxon>Heteroptera</taxon>
        <taxon>Panheteroptera</taxon>
        <taxon>Cimicomorpha</taxon>
        <taxon>Reduviidae</taxon>
        <taxon>Triatominae</taxon>
        <taxon>Rhodnius</taxon>
    </lineage>
</organism>
<dbReference type="VEuPathDB" id="VectorBase:RPRC001263"/>